<accession>A0A9W8Y2D7</accession>
<dbReference type="AlphaFoldDB" id="A0A9W8Y2D7"/>
<keyword evidence="4" id="KW-1185">Reference proteome</keyword>
<organism evidence="3 4">
    <name type="scientific">Neocucurbitaria cava</name>
    <dbReference type="NCBI Taxonomy" id="798079"/>
    <lineage>
        <taxon>Eukaryota</taxon>
        <taxon>Fungi</taxon>
        <taxon>Dikarya</taxon>
        <taxon>Ascomycota</taxon>
        <taxon>Pezizomycotina</taxon>
        <taxon>Dothideomycetes</taxon>
        <taxon>Pleosporomycetidae</taxon>
        <taxon>Pleosporales</taxon>
        <taxon>Pleosporineae</taxon>
        <taxon>Cucurbitariaceae</taxon>
        <taxon>Neocucurbitaria</taxon>
    </lineage>
</organism>
<feature type="signal peptide" evidence="2">
    <location>
        <begin position="1"/>
        <end position="18"/>
    </location>
</feature>
<protein>
    <submittedName>
        <fullName evidence="3">Uncharacterized protein</fullName>
    </submittedName>
</protein>
<comment type="caution">
    <text evidence="3">The sequence shown here is derived from an EMBL/GenBank/DDBJ whole genome shotgun (WGS) entry which is preliminary data.</text>
</comment>
<feature type="chain" id="PRO_5040764354" evidence="2">
    <location>
        <begin position="19"/>
        <end position="273"/>
    </location>
</feature>
<evidence type="ECO:0000256" key="2">
    <source>
        <dbReference type="SAM" id="SignalP"/>
    </source>
</evidence>
<feature type="transmembrane region" description="Helical" evidence="1">
    <location>
        <begin position="204"/>
        <end position="230"/>
    </location>
</feature>
<evidence type="ECO:0000256" key="1">
    <source>
        <dbReference type="SAM" id="Phobius"/>
    </source>
</evidence>
<dbReference type="Proteomes" id="UP001140560">
    <property type="component" value="Unassembled WGS sequence"/>
</dbReference>
<dbReference type="OrthoDB" id="10577140at2759"/>
<gene>
    <name evidence="3" type="ORF">N0V83_008308</name>
</gene>
<reference evidence="3" key="1">
    <citation type="submission" date="2022-10" db="EMBL/GenBank/DDBJ databases">
        <title>Tapping the CABI collections for fungal endophytes: first genome assemblies for Collariella, Neodidymelliopsis, Ascochyta clinopodiicola, Didymella pomorum, Didymosphaeria variabile, Neocosmospora piperis and Neocucurbitaria cava.</title>
        <authorList>
            <person name="Hill R."/>
        </authorList>
    </citation>
    <scope>NUCLEOTIDE SEQUENCE</scope>
    <source>
        <strain evidence="3">IMI 356814</strain>
    </source>
</reference>
<keyword evidence="2" id="KW-0732">Signal</keyword>
<keyword evidence="1" id="KW-1133">Transmembrane helix</keyword>
<dbReference type="EMBL" id="JAPEUY010000015">
    <property type="protein sequence ID" value="KAJ4365688.1"/>
    <property type="molecule type" value="Genomic_DNA"/>
</dbReference>
<sequence>MRTILLTVITILAATSAAQTTFGDGFGINVTKLSNDIVFALRNEIQALTLPSACDNSLREDLHARDRKLNDEIATLHELNRKLTREIRDLHDMLESLTSSVKENRIIPLNTSSDAKALPPPILRINNTNFTYSLVSPEGTLANVLAARHLMHHTYLTPSSSSSSSQPLPLAYYPSAHSAQDNIQDRLFLLLPHRPRSKQWKNSWPVVLASAAVTTFLTVLYTVSLAFFYLKRTVDATLRYRPEPTNVFYDYWTRHREQEREVRSRREDMAMAW</sequence>
<evidence type="ECO:0000313" key="4">
    <source>
        <dbReference type="Proteomes" id="UP001140560"/>
    </source>
</evidence>
<evidence type="ECO:0000313" key="3">
    <source>
        <dbReference type="EMBL" id="KAJ4365688.1"/>
    </source>
</evidence>
<name>A0A9W8Y2D7_9PLEO</name>
<keyword evidence="1" id="KW-0812">Transmembrane</keyword>
<proteinExistence type="predicted"/>
<keyword evidence="1" id="KW-0472">Membrane</keyword>